<dbReference type="EMBL" id="CP000112">
    <property type="protein sequence ID" value="ABB39209.1"/>
    <property type="molecule type" value="Genomic_DNA"/>
</dbReference>
<feature type="domain" description="Calcineurin-like phosphoesterase" evidence="4">
    <location>
        <begin position="163"/>
        <end position="330"/>
    </location>
</feature>
<evidence type="ECO:0000313" key="5">
    <source>
        <dbReference type="EMBL" id="ABB39209.1"/>
    </source>
</evidence>
<dbReference type="SUPFAM" id="SSF56300">
    <property type="entry name" value="Metallo-dependent phosphatases"/>
    <property type="match status" value="1"/>
</dbReference>
<dbReference type="InterPro" id="IPR051158">
    <property type="entry name" value="Metallophosphoesterase_sf"/>
</dbReference>
<evidence type="ECO:0000256" key="1">
    <source>
        <dbReference type="ARBA" id="ARBA00022723"/>
    </source>
</evidence>
<dbReference type="GO" id="GO:0008758">
    <property type="term" value="F:UDP-2,3-diacylglucosamine hydrolase activity"/>
    <property type="evidence" value="ECO:0007669"/>
    <property type="project" value="TreeGrafter"/>
</dbReference>
<evidence type="ECO:0000256" key="2">
    <source>
        <dbReference type="ARBA" id="ARBA00022801"/>
    </source>
</evidence>
<proteinExistence type="predicted"/>
<feature type="transmembrane region" description="Helical" evidence="3">
    <location>
        <begin position="29"/>
        <end position="46"/>
    </location>
</feature>
<dbReference type="GO" id="GO:0009245">
    <property type="term" value="P:lipid A biosynthetic process"/>
    <property type="evidence" value="ECO:0007669"/>
    <property type="project" value="TreeGrafter"/>
</dbReference>
<keyword evidence="3" id="KW-0812">Transmembrane</keyword>
<reference evidence="5 6" key="1">
    <citation type="journal article" date="2011" name="J. Bacteriol.">
        <title>Complete genome sequence and updated annotation of Desulfovibrio alaskensis G20.</title>
        <authorList>
            <person name="Hauser L.J."/>
            <person name="Land M.L."/>
            <person name="Brown S.D."/>
            <person name="Larimer F."/>
            <person name="Keller K.L."/>
            <person name="Rapp-Giles B.J."/>
            <person name="Price M.N."/>
            <person name="Lin M."/>
            <person name="Bruce D.C."/>
            <person name="Detter J.C."/>
            <person name="Tapia R."/>
            <person name="Han C.S."/>
            <person name="Goodwin L.A."/>
            <person name="Cheng J.F."/>
            <person name="Pitluck S."/>
            <person name="Copeland A."/>
            <person name="Lucas S."/>
            <person name="Nolan M."/>
            <person name="Lapidus A.L."/>
            <person name="Palumbo A.V."/>
            <person name="Wall J.D."/>
        </authorList>
    </citation>
    <scope>NUCLEOTIDE SEQUENCE [LARGE SCALE GENOMIC DNA]</scope>
    <source>
        <strain evidence="6">ATCC BAA 1058 / DSM 17464 / G20</strain>
    </source>
</reference>
<organism evidence="5 6">
    <name type="scientific">Oleidesulfovibrio alaskensis (strain ATCC BAA-1058 / DSM 17464 / G20)</name>
    <name type="common">Desulfovibrio alaskensis</name>
    <dbReference type="NCBI Taxonomy" id="207559"/>
    <lineage>
        <taxon>Bacteria</taxon>
        <taxon>Pseudomonadati</taxon>
        <taxon>Thermodesulfobacteriota</taxon>
        <taxon>Desulfovibrionia</taxon>
        <taxon>Desulfovibrionales</taxon>
        <taxon>Desulfovibrionaceae</taxon>
        <taxon>Oleidesulfovibrio</taxon>
    </lineage>
</organism>
<dbReference type="Pfam" id="PF00149">
    <property type="entry name" value="Metallophos"/>
    <property type="match status" value="1"/>
</dbReference>
<dbReference type="GO" id="GO:0016020">
    <property type="term" value="C:membrane"/>
    <property type="evidence" value="ECO:0007669"/>
    <property type="project" value="GOC"/>
</dbReference>
<dbReference type="AlphaFoldDB" id="Q30YN7"/>
<dbReference type="CDD" id="cd07385">
    <property type="entry name" value="MPP_YkuE_C"/>
    <property type="match status" value="1"/>
</dbReference>
<evidence type="ECO:0000259" key="4">
    <source>
        <dbReference type="Pfam" id="PF00149"/>
    </source>
</evidence>
<keyword evidence="1" id="KW-0479">Metal-binding</keyword>
<name>Q30YN7_OLEA2</name>
<accession>Q30YN7</accession>
<sequence>MLYTVFIGLSAFFALYTGLRLIRPSRLGFWARIVAWCCLCYAWGSIPAEGFLRHAGVESRTIDVIAFGGAVAFGVASLLLVLLLSRDSLLLLWHARRVLPRRRPRPLHDASRRQFIQGASGTGVMALAGVFSGTAMYGAMRVPAVRDIQMPVHGLHPALDGYTVVQLSDLHVGAFLGVDWLEGVVERANAAGADLIAVTGDIVDGSPRHLREQIEPLRRLQAPDGVFGVSGNHEYYSGISRWLPVLESLGLNMLENRSVRIRRGEATLLLGGVSDYAAHRFGRQYASDSRKAMLHGEDTDFKLLLAHQPASVFAAEKAGWNAMLCGHTHGGQVFPFMAVVSMVQPYLAGLYRHGAMQLYVSRGTGFWGPPFRLGAPAEISRVILRRA</sequence>
<feature type="transmembrane region" description="Helical" evidence="3">
    <location>
        <begin position="115"/>
        <end position="140"/>
    </location>
</feature>
<gene>
    <name evidence="5" type="ordered locus">Dde_2412</name>
</gene>
<dbReference type="HOGENOM" id="CLU_025443_5_1_7"/>
<feature type="transmembrane region" description="Helical" evidence="3">
    <location>
        <begin position="66"/>
        <end position="94"/>
    </location>
</feature>
<dbReference type="InterPro" id="IPR029052">
    <property type="entry name" value="Metallo-depent_PP-like"/>
</dbReference>
<dbReference type="STRING" id="207559.Dde_2412"/>
<keyword evidence="6" id="KW-1185">Reference proteome</keyword>
<evidence type="ECO:0000313" key="6">
    <source>
        <dbReference type="Proteomes" id="UP000002710"/>
    </source>
</evidence>
<dbReference type="RefSeq" id="WP_011368279.1">
    <property type="nucleotide sequence ID" value="NC_007519.1"/>
</dbReference>
<keyword evidence="2" id="KW-0378">Hydrolase</keyword>
<dbReference type="Gene3D" id="3.60.21.10">
    <property type="match status" value="1"/>
</dbReference>
<dbReference type="KEGG" id="dde:Dde_2412"/>
<dbReference type="PANTHER" id="PTHR31302:SF31">
    <property type="entry name" value="PHOSPHODIESTERASE YAEI"/>
    <property type="match status" value="1"/>
</dbReference>
<dbReference type="InterPro" id="IPR004843">
    <property type="entry name" value="Calcineurin-like_PHP"/>
</dbReference>
<keyword evidence="3" id="KW-1133">Transmembrane helix</keyword>
<protein>
    <submittedName>
        <fullName evidence="5">Metallophosphoesterase</fullName>
    </submittedName>
</protein>
<dbReference type="PANTHER" id="PTHR31302">
    <property type="entry name" value="TRANSMEMBRANE PROTEIN WITH METALLOPHOSPHOESTERASE DOMAIN-RELATED"/>
    <property type="match status" value="1"/>
</dbReference>
<feature type="transmembrane region" description="Helical" evidence="3">
    <location>
        <begin position="6"/>
        <end position="22"/>
    </location>
</feature>
<dbReference type="Proteomes" id="UP000002710">
    <property type="component" value="Chromosome"/>
</dbReference>
<dbReference type="GO" id="GO:0046872">
    <property type="term" value="F:metal ion binding"/>
    <property type="evidence" value="ECO:0007669"/>
    <property type="project" value="UniProtKB-KW"/>
</dbReference>
<keyword evidence="3" id="KW-0472">Membrane</keyword>
<dbReference type="eggNOG" id="COG1408">
    <property type="taxonomic scope" value="Bacteria"/>
</dbReference>
<evidence type="ECO:0000256" key="3">
    <source>
        <dbReference type="SAM" id="Phobius"/>
    </source>
</evidence>